<dbReference type="AlphaFoldDB" id="A0A1J5N8S1"/>
<organism evidence="2 3">
    <name type="scientific">Pseudodesulfovibrio hydrargyri</name>
    <dbReference type="NCBI Taxonomy" id="2125990"/>
    <lineage>
        <taxon>Bacteria</taxon>
        <taxon>Pseudomonadati</taxon>
        <taxon>Thermodesulfobacteriota</taxon>
        <taxon>Desulfovibrionia</taxon>
        <taxon>Desulfovibrionales</taxon>
        <taxon>Desulfovibrionaceae</taxon>
    </lineage>
</organism>
<reference evidence="2 3" key="1">
    <citation type="submission" date="2015-09" db="EMBL/GenBank/DDBJ databases">
        <title>Genome of Desulfovibrio dechloracetivorans BerOc1, a mercury methylating strain isolated from highly hydrocarbons and metals contaminated coastal sediments.</title>
        <authorList>
            <person name="Goni Urriza M."/>
            <person name="Gassie C."/>
            <person name="Bouchez O."/>
            <person name="Klopp C."/>
            <person name="Ranchou-Peyruse A."/>
            <person name="Remy G."/>
        </authorList>
    </citation>
    <scope>NUCLEOTIDE SEQUENCE [LARGE SCALE GENOMIC DNA]</scope>
    <source>
        <strain evidence="2 3">BerOc1</strain>
    </source>
</reference>
<proteinExistence type="predicted"/>
<keyword evidence="3" id="KW-1185">Reference proteome</keyword>
<dbReference type="Pfam" id="PF12358">
    <property type="entry name" value="DUF3644"/>
    <property type="match status" value="1"/>
</dbReference>
<sequence>MVTDLPIPIRKGKAKSILESSVDSALLAIEIYNKPRTTFRSEGYISMMVIAWTKLFHAYFQATIGAKYYYKNPNGRFKKKDGEKLAWELSTCIRKYGKLSEAVKMNIKFFIRLRNKIEHRHINKKEVDVSIFGECQAFLFNYENFLVALFGEGYALHESLVFALQFSHMRSCQQIMANKSALAKDVQDIKKFIDDYRNSLPDEVFIAPEFSIKLLAMPKVSNTKRGDLAIDFVQLSQLSPEDQRTYDQVTALIKDKKIKVEGCNIGKLKPGGVCKTVNNRLGKRLITTVHHSWIVRIFNIRPRGSAEDPFETDTRFCHYDEAHKDYLYNDSWVDFLVSAFQEDKLTIDDMRRARYSDSKQCMNIDDFI</sequence>
<feature type="domain" description="DUF3644" evidence="1">
    <location>
        <begin position="17"/>
        <end position="200"/>
    </location>
</feature>
<protein>
    <recommendedName>
        <fullName evidence="1">DUF3644 domain-containing protein</fullName>
    </recommendedName>
</protein>
<dbReference type="EMBL" id="LKAQ01000004">
    <property type="protein sequence ID" value="OIQ49687.1"/>
    <property type="molecule type" value="Genomic_DNA"/>
</dbReference>
<comment type="caution">
    <text evidence="2">The sequence shown here is derived from an EMBL/GenBank/DDBJ whole genome shotgun (WGS) entry which is preliminary data.</text>
</comment>
<dbReference type="InterPro" id="IPR022104">
    <property type="entry name" value="DUF3644"/>
</dbReference>
<accession>A0A1J5N8S1</accession>
<evidence type="ECO:0000259" key="1">
    <source>
        <dbReference type="Pfam" id="PF12358"/>
    </source>
</evidence>
<evidence type="ECO:0000313" key="3">
    <source>
        <dbReference type="Proteomes" id="UP000181901"/>
    </source>
</evidence>
<evidence type="ECO:0000313" key="2">
    <source>
        <dbReference type="EMBL" id="OIQ49687.1"/>
    </source>
</evidence>
<dbReference type="RefSeq" id="WP_071545180.1">
    <property type="nucleotide sequence ID" value="NZ_LKAQ01000004.1"/>
</dbReference>
<name>A0A1J5N8S1_9BACT</name>
<dbReference type="OrthoDB" id="1551227at2"/>
<gene>
    <name evidence="2" type="ORF">BerOc1_01612</name>
</gene>
<dbReference type="Proteomes" id="UP000181901">
    <property type="component" value="Unassembled WGS sequence"/>
</dbReference>